<feature type="region of interest" description="Disordered" evidence="8">
    <location>
        <begin position="36"/>
        <end position="63"/>
    </location>
</feature>
<keyword evidence="5 7" id="KW-0472">Membrane</keyword>
<feature type="transmembrane region" description="Helical" evidence="7">
    <location>
        <begin position="132"/>
        <end position="156"/>
    </location>
</feature>
<evidence type="ECO:0000256" key="8">
    <source>
        <dbReference type="SAM" id="MobiDB-lite"/>
    </source>
</evidence>
<keyword evidence="2 7" id="KW-0808">Transferase</keyword>
<reference evidence="10" key="1">
    <citation type="submission" date="2021-01" db="EMBL/GenBank/DDBJ databases">
        <authorList>
            <person name="Corre E."/>
            <person name="Pelletier E."/>
            <person name="Niang G."/>
            <person name="Scheremetjew M."/>
            <person name="Finn R."/>
            <person name="Kale V."/>
            <person name="Holt S."/>
            <person name="Cochrane G."/>
            <person name="Meng A."/>
            <person name="Brown T."/>
            <person name="Cohen L."/>
        </authorList>
    </citation>
    <scope>NUCLEOTIDE SEQUENCE</scope>
    <source>
        <strain evidence="10">CCMP441</strain>
    </source>
</reference>
<evidence type="ECO:0000259" key="9">
    <source>
        <dbReference type="Pfam" id="PF01529"/>
    </source>
</evidence>
<evidence type="ECO:0000256" key="5">
    <source>
        <dbReference type="ARBA" id="ARBA00023136"/>
    </source>
</evidence>
<dbReference type="PROSITE" id="PS50216">
    <property type="entry name" value="DHHC"/>
    <property type="match status" value="1"/>
</dbReference>
<feature type="domain" description="Palmitoyltransferase DHHC" evidence="9">
    <location>
        <begin position="208"/>
        <end position="366"/>
    </location>
</feature>
<dbReference type="InterPro" id="IPR001594">
    <property type="entry name" value="Palmitoyltrfase_DHHC"/>
</dbReference>
<keyword evidence="4 7" id="KW-1133">Transmembrane helix</keyword>
<evidence type="ECO:0000256" key="1">
    <source>
        <dbReference type="ARBA" id="ARBA00004141"/>
    </source>
</evidence>
<dbReference type="EMBL" id="HBFK01004677">
    <property type="protein sequence ID" value="CAD8736313.1"/>
    <property type="molecule type" value="Transcribed_RNA"/>
</dbReference>
<comment type="similarity">
    <text evidence="7">Belongs to the DHHC palmitoyltransferase family.</text>
</comment>
<comment type="subcellular location">
    <subcellularLocation>
        <location evidence="1">Membrane</location>
        <topology evidence="1">Multi-pass membrane protein</topology>
    </subcellularLocation>
</comment>
<evidence type="ECO:0000256" key="7">
    <source>
        <dbReference type="RuleBase" id="RU079119"/>
    </source>
</evidence>
<evidence type="ECO:0000256" key="2">
    <source>
        <dbReference type="ARBA" id="ARBA00022679"/>
    </source>
</evidence>
<dbReference type="PANTHER" id="PTHR12246">
    <property type="entry name" value="PALMITOYLTRANSFERASE ZDHHC16"/>
    <property type="match status" value="1"/>
</dbReference>
<name>A0A7S0XPC1_HEMAN</name>
<dbReference type="Pfam" id="PF01529">
    <property type="entry name" value="DHHC"/>
    <property type="match status" value="1"/>
</dbReference>
<comment type="domain">
    <text evidence="7">The DHHC domain is required for palmitoyltransferase activity.</text>
</comment>
<dbReference type="InterPro" id="IPR039859">
    <property type="entry name" value="PFA4/ZDH16/20/ERF2-like"/>
</dbReference>
<evidence type="ECO:0000256" key="6">
    <source>
        <dbReference type="ARBA" id="ARBA00023315"/>
    </source>
</evidence>
<evidence type="ECO:0000256" key="3">
    <source>
        <dbReference type="ARBA" id="ARBA00022692"/>
    </source>
</evidence>
<dbReference type="GO" id="GO:0019706">
    <property type="term" value="F:protein-cysteine S-palmitoyltransferase activity"/>
    <property type="evidence" value="ECO:0007669"/>
    <property type="project" value="UniProtKB-EC"/>
</dbReference>
<feature type="transmembrane region" description="Helical" evidence="7">
    <location>
        <begin position="165"/>
        <end position="183"/>
    </location>
</feature>
<feature type="transmembrane region" description="Helical" evidence="7">
    <location>
        <begin position="304"/>
        <end position="325"/>
    </location>
</feature>
<gene>
    <name evidence="10" type="ORF">HAND1043_LOCUS2805</name>
</gene>
<feature type="region of interest" description="Disordered" evidence="8">
    <location>
        <begin position="1"/>
        <end position="22"/>
    </location>
</feature>
<organism evidence="10">
    <name type="scientific">Hemiselmis andersenii</name>
    <name type="common">Cryptophyte alga</name>
    <dbReference type="NCBI Taxonomy" id="464988"/>
    <lineage>
        <taxon>Eukaryota</taxon>
        <taxon>Cryptophyceae</taxon>
        <taxon>Cryptomonadales</taxon>
        <taxon>Hemiselmidaceae</taxon>
        <taxon>Hemiselmis</taxon>
    </lineage>
</organism>
<evidence type="ECO:0000256" key="4">
    <source>
        <dbReference type="ARBA" id="ARBA00022989"/>
    </source>
</evidence>
<feature type="transmembrane region" description="Helical" evidence="7">
    <location>
        <begin position="331"/>
        <end position="359"/>
    </location>
</feature>
<proteinExistence type="inferred from homology"/>
<dbReference type="EC" id="2.3.1.225" evidence="7"/>
<dbReference type="AlphaFoldDB" id="A0A7S0XPC1"/>
<dbReference type="GO" id="GO:0016020">
    <property type="term" value="C:membrane"/>
    <property type="evidence" value="ECO:0007669"/>
    <property type="project" value="UniProtKB-SubCell"/>
</dbReference>
<evidence type="ECO:0000313" key="10">
    <source>
        <dbReference type="EMBL" id="CAD8736313.1"/>
    </source>
</evidence>
<sequence length="427" mass="46008">MVHEPRHISMGGGGSGGTESDEGGRGIFLRWFRGGGSSTSRWRGKSGAGVEEGTRPPNPEDAPPGFVRASCGHCGVLLQAPTGVPVVQCGACGGVNKILITYYEDSTRTHDGYLNPGCCLSRLTSCFPEKSFFYFALLLTVYIIGTGFVFVAPLALPSISTPKGLFLWGFAVYLSVTVAYNYYMGANTDPGAPPSAGEVGETKGSDGQESMCEKCQAPKPPRTHHCSACGRCVVGMDHHCVFLNNCVGDRNIAYFMRFLLWVAFACAFVFANSVTVAKAEMARKDVRLDHVVNFAFRKAGTVGAFGYIPQMFVMHNIIVFVQSFAESCGPGIVGLLVATLLTAVCVSCLLVFHLALAWFGKTQLQYSFLMDPGDSKKRWAGIRGAFGEHFVAHGAGFLDRNWWWISALGPFPASRLRAVARPPGKAH</sequence>
<protein>
    <recommendedName>
        <fullName evidence="7">Palmitoyltransferase</fullName>
        <ecNumber evidence="7">2.3.1.225</ecNumber>
    </recommendedName>
</protein>
<keyword evidence="6 7" id="KW-0012">Acyltransferase</keyword>
<feature type="transmembrane region" description="Helical" evidence="7">
    <location>
        <begin position="258"/>
        <end position="277"/>
    </location>
</feature>
<keyword evidence="3 7" id="KW-0812">Transmembrane</keyword>
<comment type="catalytic activity">
    <reaction evidence="7">
        <text>L-cysteinyl-[protein] + hexadecanoyl-CoA = S-hexadecanoyl-L-cysteinyl-[protein] + CoA</text>
        <dbReference type="Rhea" id="RHEA:36683"/>
        <dbReference type="Rhea" id="RHEA-COMP:10131"/>
        <dbReference type="Rhea" id="RHEA-COMP:11032"/>
        <dbReference type="ChEBI" id="CHEBI:29950"/>
        <dbReference type="ChEBI" id="CHEBI:57287"/>
        <dbReference type="ChEBI" id="CHEBI:57379"/>
        <dbReference type="ChEBI" id="CHEBI:74151"/>
        <dbReference type="EC" id="2.3.1.225"/>
    </reaction>
</comment>
<accession>A0A7S0XPC1</accession>